<reference evidence="2 3" key="1">
    <citation type="submission" date="2020-12" db="EMBL/GenBank/DDBJ databases">
        <title>Metabolic potential, ecology and presence of endohyphal bacteria is reflected in genomic diversity of Mucoromycotina.</title>
        <authorList>
            <person name="Muszewska A."/>
            <person name="Okrasinska A."/>
            <person name="Steczkiewicz K."/>
            <person name="Drgas O."/>
            <person name="Orlowska M."/>
            <person name="Perlinska-Lenart U."/>
            <person name="Aleksandrzak-Piekarczyk T."/>
            <person name="Szatraj K."/>
            <person name="Zielenkiewicz U."/>
            <person name="Pilsyk S."/>
            <person name="Malc E."/>
            <person name="Mieczkowski P."/>
            <person name="Kruszewska J.S."/>
            <person name="Biernat P."/>
            <person name="Pawlowska J."/>
        </authorList>
    </citation>
    <scope>NUCLEOTIDE SEQUENCE [LARGE SCALE GENOMIC DNA]</scope>
    <source>
        <strain evidence="2 3">CBS 142.35</strain>
    </source>
</reference>
<keyword evidence="3" id="KW-1185">Reference proteome</keyword>
<organism evidence="2 3">
    <name type="scientific">Circinella minor</name>
    <dbReference type="NCBI Taxonomy" id="1195481"/>
    <lineage>
        <taxon>Eukaryota</taxon>
        <taxon>Fungi</taxon>
        <taxon>Fungi incertae sedis</taxon>
        <taxon>Mucoromycota</taxon>
        <taxon>Mucoromycotina</taxon>
        <taxon>Mucoromycetes</taxon>
        <taxon>Mucorales</taxon>
        <taxon>Lichtheimiaceae</taxon>
        <taxon>Circinella</taxon>
    </lineage>
</organism>
<gene>
    <name evidence="2" type="ORF">INT45_009211</name>
</gene>
<feature type="compositionally biased region" description="Low complexity" evidence="1">
    <location>
        <begin position="28"/>
        <end position="38"/>
    </location>
</feature>
<evidence type="ECO:0000313" key="3">
    <source>
        <dbReference type="Proteomes" id="UP000646827"/>
    </source>
</evidence>
<evidence type="ECO:0000313" key="2">
    <source>
        <dbReference type="EMBL" id="KAG2228165.1"/>
    </source>
</evidence>
<comment type="caution">
    <text evidence="2">The sequence shown here is derived from an EMBL/GenBank/DDBJ whole genome shotgun (WGS) entry which is preliminary data.</text>
</comment>
<dbReference type="Proteomes" id="UP000646827">
    <property type="component" value="Unassembled WGS sequence"/>
</dbReference>
<feature type="compositionally biased region" description="Polar residues" evidence="1">
    <location>
        <begin position="41"/>
        <end position="59"/>
    </location>
</feature>
<feature type="compositionally biased region" description="Polar residues" evidence="1">
    <location>
        <begin position="294"/>
        <end position="309"/>
    </location>
</feature>
<dbReference type="AlphaFoldDB" id="A0A8H7SGJ7"/>
<sequence length="333" mass="38165">MFSWLWDTITRRSESLSTNSQRNDDLRNNSSSTKNNKQSDQRLSVVTGDNISRGTSNGKQDSHLVSKYTSYKKDQLSQSGNTNSKENLVKEILFYCPYRNCSYSAKLATTTCDHIRQEHDPAFFELLSNDDAQSAIFTTTPPSNVSISLLDQDTAIEPTERLITMNNENIDGEKVHQHYYCPYQECSYHRTTKDRQADLIRHIQLNHYGDLAYQNDVHHQCYRTVDGDVLVDFSEKYHSTLSPGTILIPCDANGHVHKRYADMLTNSEQTIPISITKKTNVKSSNKRRIPVVEQQPQQDKSSSGGSTLQDAPATRRSKRQKRSVWKEDEWVLY</sequence>
<protein>
    <submittedName>
        <fullName evidence="2">Uncharacterized protein</fullName>
    </submittedName>
</protein>
<dbReference type="OrthoDB" id="10408273at2759"/>
<dbReference type="EMBL" id="JAEPRB010000002">
    <property type="protein sequence ID" value="KAG2228165.1"/>
    <property type="molecule type" value="Genomic_DNA"/>
</dbReference>
<proteinExistence type="predicted"/>
<evidence type="ECO:0000256" key="1">
    <source>
        <dbReference type="SAM" id="MobiDB-lite"/>
    </source>
</evidence>
<feature type="region of interest" description="Disordered" evidence="1">
    <location>
        <begin position="16"/>
        <end position="63"/>
    </location>
</feature>
<name>A0A8H7SGJ7_9FUNG</name>
<feature type="region of interest" description="Disordered" evidence="1">
    <location>
        <begin position="276"/>
        <end position="324"/>
    </location>
</feature>
<accession>A0A8H7SGJ7</accession>